<evidence type="ECO:0000313" key="2">
    <source>
        <dbReference type="EMBL" id="MEI4460974.1"/>
    </source>
</evidence>
<dbReference type="Proteomes" id="UP001387110">
    <property type="component" value="Unassembled WGS sequence"/>
</dbReference>
<keyword evidence="4" id="KW-1185">Reference proteome</keyword>
<dbReference type="GeneID" id="90836765"/>
<evidence type="ECO:0000313" key="4">
    <source>
        <dbReference type="Proteomes" id="UP001387110"/>
    </source>
</evidence>
<dbReference type="EMBL" id="LNQL01000001">
    <property type="protein sequence ID" value="KSU50988.1"/>
    <property type="molecule type" value="Genomic_DNA"/>
</dbReference>
<gene>
    <name evidence="1" type="ORF">AS033_06300</name>
    <name evidence="2" type="ORF">SZL87_00910</name>
</gene>
<dbReference type="Proteomes" id="UP000053797">
    <property type="component" value="Unassembled WGS sequence"/>
</dbReference>
<name>A0A0V8GL74_9BACL</name>
<dbReference type="AlphaFoldDB" id="A0A0V8GL74"/>
<protein>
    <submittedName>
        <fullName evidence="1">Uncharacterized protein</fullName>
    </submittedName>
</protein>
<proteinExistence type="predicted"/>
<comment type="caution">
    <text evidence="1">The sequence shown here is derived from an EMBL/GenBank/DDBJ whole genome shotgun (WGS) entry which is preliminary data.</text>
</comment>
<organism evidence="1 3">
    <name type="scientific">Exiguobacterium indicum</name>
    <dbReference type="NCBI Taxonomy" id="296995"/>
    <lineage>
        <taxon>Bacteria</taxon>
        <taxon>Bacillati</taxon>
        <taxon>Bacillota</taxon>
        <taxon>Bacilli</taxon>
        <taxon>Bacillales</taxon>
        <taxon>Bacillales Family XII. Incertae Sedis</taxon>
        <taxon>Exiguobacterium</taxon>
    </lineage>
</organism>
<evidence type="ECO:0000313" key="1">
    <source>
        <dbReference type="EMBL" id="KSU50988.1"/>
    </source>
</evidence>
<reference evidence="2 4" key="2">
    <citation type="submission" date="2023-12" db="EMBL/GenBank/DDBJ databases">
        <authorList>
            <person name="Easwaran N."/>
            <person name="Lazarus H.P.S."/>
        </authorList>
    </citation>
    <scope>NUCLEOTIDE SEQUENCE [LARGE SCALE GENOMIC DNA]</scope>
    <source>
        <strain evidence="2 4">VIT-2023</strain>
    </source>
</reference>
<reference evidence="1 3" key="1">
    <citation type="journal article" date="2015" name="Int. J. Syst. Evol. Microbiol.">
        <title>Exiguobacterium enclense sp. nov., isolated from sediment.</title>
        <authorList>
            <person name="Dastager S.G."/>
            <person name="Mawlankar R."/>
            <person name="Sonalkar V.V."/>
            <person name="Thorat M.N."/>
            <person name="Mual P."/>
            <person name="Verma A."/>
            <person name="Krishnamurthi S."/>
            <person name="Tang S.K."/>
            <person name="Li W.J."/>
        </authorList>
    </citation>
    <scope>NUCLEOTIDE SEQUENCE [LARGE SCALE GENOMIC DNA]</scope>
    <source>
        <strain evidence="1 3">NIO-1109</strain>
    </source>
</reference>
<dbReference type="RefSeq" id="WP_023468357.1">
    <property type="nucleotide sequence ID" value="NZ_FMYN01000001.1"/>
</dbReference>
<sequence>MPVQPDQREIIVSIRTSYDFKADTGRAIRVIEFHGRRTTLFDTFEASSPKRMILIEMIRAVQSFKEPFHIIFNVECNFGFKYLTDQRKWENRDVGNTFLDLIEQGGHTYELRDSSFYEGGKALQKWLGNTLKQNS</sequence>
<dbReference type="EMBL" id="JBAWKY010000001">
    <property type="protein sequence ID" value="MEI4460974.1"/>
    <property type="molecule type" value="Genomic_DNA"/>
</dbReference>
<accession>A0A0V8GL74</accession>
<dbReference type="OrthoDB" id="2929077at2"/>
<evidence type="ECO:0000313" key="3">
    <source>
        <dbReference type="Proteomes" id="UP000053797"/>
    </source>
</evidence>